<dbReference type="PROSITE" id="PS51257">
    <property type="entry name" value="PROKAR_LIPOPROTEIN"/>
    <property type="match status" value="1"/>
</dbReference>
<comment type="caution">
    <text evidence="2">The sequence shown here is derived from an EMBL/GenBank/DDBJ whole genome shotgun (WGS) entry which is preliminary data.</text>
</comment>
<dbReference type="EMBL" id="JAFBBU010000001">
    <property type="protein sequence ID" value="MBM7473113.1"/>
    <property type="molecule type" value="Genomic_DNA"/>
</dbReference>
<keyword evidence="2" id="KW-0813">Transport</keyword>
<dbReference type="Pfam" id="PF01547">
    <property type="entry name" value="SBP_bac_1"/>
    <property type="match status" value="1"/>
</dbReference>
<dbReference type="PANTHER" id="PTHR43649:SF12">
    <property type="entry name" value="DIACETYLCHITOBIOSE BINDING PROTEIN DASA"/>
    <property type="match status" value="1"/>
</dbReference>
<keyword evidence="2" id="KW-0762">Sugar transport</keyword>
<sequence length="443" mass="46336">MKHRIARIAAAVATLGVVAGALTGCTGQSTSNEPVTLKWWAPNLSASIADDVDYYKTLVAPFTKDTGISVDVEVNAWGDYYNKILGAITAGEGPDLISTGTTWVSPLTDSGAFVQFDNSTMDSIGGSSQFVPTALKAAGGDNTGGPSMIPWVTGVTQMWYNKKLFAAAGITAPPASWSEFVSDAKKLTLDTNGDGQIDQWGFGYPAGFAQEWAHTMFAFGEQNNAPFFTDAGKANLNAPGMVDAAQQFVDLMNVDKVMSPSNVEDVSFSPTYQNVIDGKAAMIFAPGANGAFDQAKFADYGVAQIPLVDNLPGKPITTHIAGVNIGVFGATKHRDESLQLLKFLSSESTQVDVAVKLPNILPANSAAFGSDKVDKSEVFTTSESILKNTAAGYPLNTLAGQAETVIGDAMKQIMSKAATSGSASRADIQAILDAANGQLAASQ</sequence>
<keyword evidence="1" id="KW-0732">Signal</keyword>
<dbReference type="SUPFAM" id="SSF53850">
    <property type="entry name" value="Periplasmic binding protein-like II"/>
    <property type="match status" value="1"/>
</dbReference>
<reference evidence="2 3" key="1">
    <citation type="submission" date="2021-01" db="EMBL/GenBank/DDBJ databases">
        <title>Sequencing the genomes of 1000 actinobacteria strains.</title>
        <authorList>
            <person name="Klenk H.-P."/>
        </authorList>
    </citation>
    <scope>NUCLEOTIDE SEQUENCE [LARGE SCALE GENOMIC DNA]</scope>
    <source>
        <strain evidence="2 3">DSM 13057</strain>
    </source>
</reference>
<feature type="chain" id="PRO_5046345950" evidence="1">
    <location>
        <begin position="22"/>
        <end position="443"/>
    </location>
</feature>
<protein>
    <submittedName>
        <fullName evidence="2">Multiple sugar transport system substrate-binding protein</fullName>
    </submittedName>
</protein>
<feature type="signal peptide" evidence="1">
    <location>
        <begin position="1"/>
        <end position="21"/>
    </location>
</feature>
<dbReference type="Proteomes" id="UP000776164">
    <property type="component" value="Unassembled WGS sequence"/>
</dbReference>
<proteinExistence type="predicted"/>
<evidence type="ECO:0000313" key="3">
    <source>
        <dbReference type="Proteomes" id="UP000776164"/>
    </source>
</evidence>
<dbReference type="PANTHER" id="PTHR43649">
    <property type="entry name" value="ARABINOSE-BINDING PROTEIN-RELATED"/>
    <property type="match status" value="1"/>
</dbReference>
<dbReference type="Gene3D" id="3.40.190.10">
    <property type="entry name" value="Periplasmic binding protein-like II"/>
    <property type="match status" value="1"/>
</dbReference>
<keyword evidence="3" id="KW-1185">Reference proteome</keyword>
<name>A0ABS2L7P4_9MICO</name>
<evidence type="ECO:0000256" key="1">
    <source>
        <dbReference type="SAM" id="SignalP"/>
    </source>
</evidence>
<gene>
    <name evidence="2" type="ORF">JOE66_002747</name>
</gene>
<dbReference type="InterPro" id="IPR006059">
    <property type="entry name" value="SBP"/>
</dbReference>
<evidence type="ECO:0000313" key="2">
    <source>
        <dbReference type="EMBL" id="MBM7473113.1"/>
    </source>
</evidence>
<dbReference type="CDD" id="cd13585">
    <property type="entry name" value="PBP2_TMBP_like"/>
    <property type="match status" value="1"/>
</dbReference>
<accession>A0ABS2L7P4</accession>
<organism evidence="2 3">
    <name type="scientific">Subtercola frigoramans</name>
    <dbReference type="NCBI Taxonomy" id="120298"/>
    <lineage>
        <taxon>Bacteria</taxon>
        <taxon>Bacillati</taxon>
        <taxon>Actinomycetota</taxon>
        <taxon>Actinomycetes</taxon>
        <taxon>Micrococcales</taxon>
        <taxon>Microbacteriaceae</taxon>
        <taxon>Subtercola</taxon>
    </lineage>
</organism>
<dbReference type="InterPro" id="IPR050490">
    <property type="entry name" value="Bact_solute-bd_prot1"/>
</dbReference>
<dbReference type="RefSeq" id="WP_205110319.1">
    <property type="nucleotide sequence ID" value="NZ_BAAAHT010000010.1"/>
</dbReference>